<accession>A0ABX5XY47</accession>
<dbReference type="EMBL" id="CP036432">
    <property type="protein sequence ID" value="QDV87026.1"/>
    <property type="molecule type" value="Genomic_DNA"/>
</dbReference>
<evidence type="ECO:0000313" key="4">
    <source>
        <dbReference type="Proteomes" id="UP000318081"/>
    </source>
</evidence>
<feature type="compositionally biased region" description="Pro residues" evidence="1">
    <location>
        <begin position="10"/>
        <end position="21"/>
    </location>
</feature>
<organism evidence="2 4">
    <name type="scientific">Stieleria magnilauensis</name>
    <dbReference type="NCBI Taxonomy" id="2527963"/>
    <lineage>
        <taxon>Bacteria</taxon>
        <taxon>Pseudomonadati</taxon>
        <taxon>Planctomycetota</taxon>
        <taxon>Planctomycetia</taxon>
        <taxon>Pirellulales</taxon>
        <taxon>Pirellulaceae</taxon>
        <taxon>Stieleria</taxon>
    </lineage>
</organism>
<evidence type="ECO:0000313" key="3">
    <source>
        <dbReference type="EMBL" id="QDV87026.1"/>
    </source>
</evidence>
<dbReference type="EMBL" id="CP036432">
    <property type="protein sequence ID" value="QDV86948.1"/>
    <property type="molecule type" value="Genomic_DNA"/>
</dbReference>
<evidence type="ECO:0000313" key="2">
    <source>
        <dbReference type="EMBL" id="QDV86948.1"/>
    </source>
</evidence>
<proteinExistence type="predicted"/>
<dbReference type="Proteomes" id="UP000318081">
    <property type="component" value="Chromosome"/>
</dbReference>
<keyword evidence="4" id="KW-1185">Reference proteome</keyword>
<feature type="region of interest" description="Disordered" evidence="1">
    <location>
        <begin position="1"/>
        <end position="21"/>
    </location>
</feature>
<reference evidence="2 4" key="1">
    <citation type="submission" date="2019-02" db="EMBL/GenBank/DDBJ databases">
        <title>Deep-cultivation of Planctomycetes and their phenomic and genomic characterization uncovers novel biology.</title>
        <authorList>
            <person name="Wiegand S."/>
            <person name="Jogler M."/>
            <person name="Boedeker C."/>
            <person name="Pinto D."/>
            <person name="Vollmers J."/>
            <person name="Rivas-Marin E."/>
            <person name="Kohn T."/>
            <person name="Peeters S.H."/>
            <person name="Heuer A."/>
            <person name="Rast P."/>
            <person name="Oberbeckmann S."/>
            <person name="Bunk B."/>
            <person name="Jeske O."/>
            <person name="Meyerdierks A."/>
            <person name="Storesund J.E."/>
            <person name="Kallscheuer N."/>
            <person name="Luecker S."/>
            <person name="Lage O.M."/>
            <person name="Pohl T."/>
            <person name="Merkel B.J."/>
            <person name="Hornburger P."/>
            <person name="Mueller R.-W."/>
            <person name="Bruemmer F."/>
            <person name="Labrenz M."/>
            <person name="Spormann A.M."/>
            <person name="Op den Camp H."/>
            <person name="Overmann J."/>
            <person name="Amann R."/>
            <person name="Jetten M.S.M."/>
            <person name="Mascher T."/>
            <person name="Medema M.H."/>
            <person name="Devos D.P."/>
            <person name="Kaster A.-K."/>
            <person name="Ovreas L."/>
            <person name="Rohde M."/>
            <person name="Galperin M.Y."/>
            <person name="Jogler C."/>
        </authorList>
    </citation>
    <scope>NUCLEOTIDE SEQUENCE [LARGE SCALE GENOMIC DNA]</scope>
    <source>
        <strain evidence="2 4">TBK1r</strain>
    </source>
</reference>
<sequence length="75" mass="8893">MSENYKGPTVPKPSELPPPPPCEHRFVHLDTKKKDCYGGGYQTHFVRVDRFFCEKCLEEKVIKKDEYSRDTPEWF</sequence>
<name>A0ABX5XY47_9BACT</name>
<dbReference type="RefSeq" id="WP_145218445.1">
    <property type="nucleotide sequence ID" value="NZ_CP036432.1"/>
</dbReference>
<evidence type="ECO:0000256" key="1">
    <source>
        <dbReference type="SAM" id="MobiDB-lite"/>
    </source>
</evidence>
<protein>
    <submittedName>
        <fullName evidence="2">Uncharacterized protein</fullName>
    </submittedName>
</protein>
<gene>
    <name evidence="2" type="ORF">TBK1r_59750</name>
    <name evidence="3" type="ORF">TBK1r_60530</name>
</gene>